<protein>
    <submittedName>
        <fullName evidence="2">Cytochrome P450</fullName>
    </submittedName>
</protein>
<dbReference type="PANTHER" id="PTHR24305:SF166">
    <property type="entry name" value="CYTOCHROME P450 12A4, MITOCHONDRIAL-RELATED"/>
    <property type="match status" value="1"/>
</dbReference>
<accession>A0ABT6ZQE1</accession>
<evidence type="ECO:0000313" key="3">
    <source>
        <dbReference type="Proteomes" id="UP001214441"/>
    </source>
</evidence>
<dbReference type="PANTHER" id="PTHR24305">
    <property type="entry name" value="CYTOCHROME P450"/>
    <property type="match status" value="1"/>
</dbReference>
<keyword evidence="3" id="KW-1185">Reference proteome</keyword>
<proteinExistence type="inferred from homology"/>
<comment type="similarity">
    <text evidence="1">Belongs to the cytochrome P450 family.</text>
</comment>
<name>A0ABT6ZQE1_9ACTN</name>
<gene>
    <name evidence="2" type="ORF">NMN56_002070</name>
</gene>
<dbReference type="EMBL" id="JANCPR020000002">
    <property type="protein sequence ID" value="MDJ1130753.1"/>
    <property type="molecule type" value="Genomic_DNA"/>
</dbReference>
<dbReference type="InterPro" id="IPR001128">
    <property type="entry name" value="Cyt_P450"/>
</dbReference>
<dbReference type="Pfam" id="PF00067">
    <property type="entry name" value="p450"/>
    <property type="match status" value="1"/>
</dbReference>
<dbReference type="InterPro" id="IPR050121">
    <property type="entry name" value="Cytochrome_P450_monoxygenase"/>
</dbReference>
<reference evidence="2 3" key="1">
    <citation type="submission" date="2023-05" db="EMBL/GenBank/DDBJ databases">
        <title>Streptantibioticus silvisoli sp. nov., acidotolerant actinomycetes 1 from pine litter.</title>
        <authorList>
            <person name="Swiecimska M."/>
            <person name="Golinska P."/>
            <person name="Sangal V."/>
            <person name="Wachnowicz B."/>
            <person name="Goodfellow M."/>
        </authorList>
    </citation>
    <scope>NUCLEOTIDE SEQUENCE [LARGE SCALE GENOMIC DNA]</scope>
    <source>
        <strain evidence="2 3">DSM 42109</strain>
    </source>
</reference>
<organism evidence="2 3">
    <name type="scientific">Streptomyces iconiensis</name>
    <dbReference type="NCBI Taxonomy" id="1384038"/>
    <lineage>
        <taxon>Bacteria</taxon>
        <taxon>Bacillati</taxon>
        <taxon>Actinomycetota</taxon>
        <taxon>Actinomycetes</taxon>
        <taxon>Kitasatosporales</taxon>
        <taxon>Streptomycetaceae</taxon>
        <taxon>Streptomyces</taxon>
    </lineage>
</organism>
<evidence type="ECO:0000313" key="2">
    <source>
        <dbReference type="EMBL" id="MDJ1130753.1"/>
    </source>
</evidence>
<evidence type="ECO:0000256" key="1">
    <source>
        <dbReference type="ARBA" id="ARBA00010617"/>
    </source>
</evidence>
<dbReference type="InterPro" id="IPR036396">
    <property type="entry name" value="Cyt_P450_sf"/>
</dbReference>
<dbReference type="SUPFAM" id="SSF48264">
    <property type="entry name" value="Cytochrome P450"/>
    <property type="match status" value="1"/>
</dbReference>
<dbReference type="Gene3D" id="1.10.630.10">
    <property type="entry name" value="Cytochrome P450"/>
    <property type="match status" value="1"/>
</dbReference>
<dbReference type="Proteomes" id="UP001214441">
    <property type="component" value="Unassembled WGS sequence"/>
</dbReference>
<sequence length="350" mass="38371">MRDTEPALTVLRDPLFNSGTSAFFGDLLPTRDAQTAVGRAVRNAVRDRLPDCRAQLAEAAARLPADTRWPDAGPMLVYRGTADLLLHPEAPYALRQLLEHSVTAGLLVRPQRIRQRVRVEALRPRLFAALAAHVRDRREEGLRGGGPRDMLDAVLGACPPEATDRTVVELYVLLFRSVVGNIGYTVAWTLLLAGLHSTRGAPPPWPADWTVREAARHRPFVWMVGRPVPHALEVGGVPFESGTVLSVSPYLLHHDADRWPRPDAFEPERWERPDRCGPCLPFSTGPFTCAGAAVAHSLATEAVAQLTTGALVTVSDGDPRPLVTNAAVPRPFTLHRGTHRRVKAHTPGRR</sequence>
<comment type="caution">
    <text evidence="2">The sequence shown here is derived from an EMBL/GenBank/DDBJ whole genome shotgun (WGS) entry which is preliminary data.</text>
</comment>
<dbReference type="CDD" id="cd00302">
    <property type="entry name" value="cytochrome_P450"/>
    <property type="match status" value="1"/>
</dbReference>
<dbReference type="RefSeq" id="WP_280842772.1">
    <property type="nucleotide sequence ID" value="NZ_JANCPR020000002.1"/>
</dbReference>